<organism evidence="1 2">
    <name type="scientific">Ensete ventricosum</name>
    <name type="common">Abyssinian banana</name>
    <name type="synonym">Musa ensete</name>
    <dbReference type="NCBI Taxonomy" id="4639"/>
    <lineage>
        <taxon>Eukaryota</taxon>
        <taxon>Viridiplantae</taxon>
        <taxon>Streptophyta</taxon>
        <taxon>Embryophyta</taxon>
        <taxon>Tracheophyta</taxon>
        <taxon>Spermatophyta</taxon>
        <taxon>Magnoliopsida</taxon>
        <taxon>Liliopsida</taxon>
        <taxon>Zingiberales</taxon>
        <taxon>Musaceae</taxon>
        <taxon>Ensete</taxon>
    </lineage>
</organism>
<reference evidence="1 2" key="1">
    <citation type="journal article" date="2014" name="Agronomy (Basel)">
        <title>A Draft Genome Sequence for Ensete ventricosum, the Drought-Tolerant Tree Against Hunger.</title>
        <authorList>
            <person name="Harrison J."/>
            <person name="Moore K.A."/>
            <person name="Paszkiewicz K."/>
            <person name="Jones T."/>
            <person name="Grant M."/>
            <person name="Ambacheew D."/>
            <person name="Muzemil S."/>
            <person name="Studholme D.J."/>
        </authorList>
    </citation>
    <scope>NUCLEOTIDE SEQUENCE [LARGE SCALE GENOMIC DNA]</scope>
</reference>
<proteinExistence type="predicted"/>
<dbReference type="AlphaFoldDB" id="A0A426Y2A9"/>
<gene>
    <name evidence="1" type="ORF">B296_00052356</name>
</gene>
<dbReference type="Proteomes" id="UP000287651">
    <property type="component" value="Unassembled WGS sequence"/>
</dbReference>
<accession>A0A426Y2A9</accession>
<feature type="non-terminal residue" evidence="1">
    <location>
        <position position="1"/>
    </location>
</feature>
<name>A0A426Y2A9_ENSVE</name>
<sequence length="70" mass="7716">RTVDRDPRLVLHLSDDTFPAATVVQVRLTFHLRDIQRHLRRLRGSSSAVAARMNSTCCVAVGDALLTATS</sequence>
<evidence type="ECO:0000313" key="1">
    <source>
        <dbReference type="EMBL" id="RRT45928.1"/>
    </source>
</evidence>
<protein>
    <submittedName>
        <fullName evidence="1">Uncharacterized protein</fullName>
    </submittedName>
</protein>
<comment type="caution">
    <text evidence="1">The sequence shown here is derived from an EMBL/GenBank/DDBJ whole genome shotgun (WGS) entry which is preliminary data.</text>
</comment>
<evidence type="ECO:0000313" key="2">
    <source>
        <dbReference type="Proteomes" id="UP000287651"/>
    </source>
</evidence>
<dbReference type="EMBL" id="AMZH03015515">
    <property type="protein sequence ID" value="RRT45928.1"/>
    <property type="molecule type" value="Genomic_DNA"/>
</dbReference>